<keyword evidence="2" id="KW-1185">Reference proteome</keyword>
<protein>
    <submittedName>
        <fullName evidence="1">Uncharacterized protein</fullName>
    </submittedName>
</protein>
<gene>
    <name evidence="1" type="ORF">F8M41_023255</name>
</gene>
<dbReference type="OrthoDB" id="10604758at2759"/>
<reference evidence="1 2" key="1">
    <citation type="journal article" date="2019" name="Environ. Microbiol.">
        <title>At the nexus of three kingdoms: the genome of the mycorrhizal fungus Gigaspora margarita provides insights into plant, endobacterial and fungal interactions.</title>
        <authorList>
            <person name="Venice F."/>
            <person name="Ghignone S."/>
            <person name="Salvioli di Fossalunga A."/>
            <person name="Amselem J."/>
            <person name="Novero M."/>
            <person name="Xianan X."/>
            <person name="Sedzielewska Toro K."/>
            <person name="Morin E."/>
            <person name="Lipzen A."/>
            <person name="Grigoriev I.V."/>
            <person name="Henrissat B."/>
            <person name="Martin F.M."/>
            <person name="Bonfante P."/>
        </authorList>
    </citation>
    <scope>NUCLEOTIDE SEQUENCE [LARGE SCALE GENOMIC DNA]</scope>
    <source>
        <strain evidence="1 2">BEG34</strain>
    </source>
</reference>
<proteinExistence type="predicted"/>
<evidence type="ECO:0000313" key="2">
    <source>
        <dbReference type="Proteomes" id="UP000439903"/>
    </source>
</evidence>
<name>A0A8H4EH84_GIGMA</name>
<comment type="caution">
    <text evidence="1">The sequence shown here is derived from an EMBL/GenBank/DDBJ whole genome shotgun (WGS) entry which is preliminary data.</text>
</comment>
<accession>A0A8H4EH84</accession>
<dbReference type="AlphaFoldDB" id="A0A8H4EH84"/>
<dbReference type="Proteomes" id="UP000439903">
    <property type="component" value="Unassembled WGS sequence"/>
</dbReference>
<sequence length="168" mass="19518">MSASTTLESENLFVNLIKDFLEEILAKIEDKDSIFESYYTDEIDSFEDLEKDRSTEEKGEMIKSKDLVETDDASYRDIDKFNPRKEEKVEILPMEPKKIVNKAQEEKAMDLDIDLTEPAVTEILVAYYDLDETMEETYNDAEFDSNEVQKNKIEALLKKVATEYDALI</sequence>
<organism evidence="1 2">
    <name type="scientific">Gigaspora margarita</name>
    <dbReference type="NCBI Taxonomy" id="4874"/>
    <lineage>
        <taxon>Eukaryota</taxon>
        <taxon>Fungi</taxon>
        <taxon>Fungi incertae sedis</taxon>
        <taxon>Mucoromycota</taxon>
        <taxon>Glomeromycotina</taxon>
        <taxon>Glomeromycetes</taxon>
        <taxon>Diversisporales</taxon>
        <taxon>Gigasporaceae</taxon>
        <taxon>Gigaspora</taxon>
    </lineage>
</organism>
<dbReference type="EMBL" id="WTPW01000750">
    <property type="protein sequence ID" value="KAF0483207.1"/>
    <property type="molecule type" value="Genomic_DNA"/>
</dbReference>
<evidence type="ECO:0000313" key="1">
    <source>
        <dbReference type="EMBL" id="KAF0483207.1"/>
    </source>
</evidence>